<comment type="similarity">
    <text evidence="6 7">Belongs to the small heat shock protein (HSP20) family.</text>
</comment>
<feature type="domain" description="SHSP" evidence="9">
    <location>
        <begin position="102"/>
        <end position="215"/>
    </location>
</feature>
<keyword evidence="4" id="KW-0496">Mitochondrion</keyword>
<comment type="caution">
    <text evidence="10">The sequence shown here is derived from an EMBL/GenBank/DDBJ whole genome shotgun (WGS) entry which is preliminary data.</text>
</comment>
<dbReference type="Pfam" id="PF00011">
    <property type="entry name" value="HSP20"/>
    <property type="match status" value="1"/>
</dbReference>
<feature type="compositionally biased region" description="Acidic residues" evidence="8">
    <location>
        <begin position="153"/>
        <end position="162"/>
    </location>
</feature>
<dbReference type="GO" id="GO:0006950">
    <property type="term" value="P:response to stress"/>
    <property type="evidence" value="ECO:0007669"/>
    <property type="project" value="UniProtKB-ARBA"/>
</dbReference>
<dbReference type="InterPro" id="IPR002068">
    <property type="entry name" value="A-crystallin/Hsp20_dom"/>
</dbReference>
<evidence type="ECO:0000256" key="7">
    <source>
        <dbReference type="RuleBase" id="RU003616"/>
    </source>
</evidence>
<evidence type="ECO:0000313" key="11">
    <source>
        <dbReference type="Proteomes" id="UP000694240"/>
    </source>
</evidence>
<dbReference type="InterPro" id="IPR044656">
    <property type="entry name" value="HSP14.7/HSP23.5/HSP23.6-like"/>
</dbReference>
<dbReference type="AlphaFoldDB" id="A0A8T1XI08"/>
<sequence>MASSSSLALKRLLSSSTVVVPRALRAVRPVAASSRLFNTNAVRNYEDGVDRNHNSNRHVSRRGSDFFSDIFDPFTPTRSLSQMLNFMDQVSEIPLVSATRGMGASGIRRGWDVKEKDDALHLRIDMPGLSREDVKLALEQNTLVIKGEGKTEEGEEGEEGDGSGDGRRFTSRIGLPEKVYKIDEIKAEMKNGVLKVVIPKVKEEERNNVRHINVD</sequence>
<reference evidence="10 11" key="1">
    <citation type="submission" date="2020-12" db="EMBL/GenBank/DDBJ databases">
        <title>Concerted genomic and epigenomic changes stabilize Arabidopsis allopolyploids.</title>
        <authorList>
            <person name="Chen Z."/>
        </authorList>
    </citation>
    <scope>NUCLEOTIDE SEQUENCE [LARGE SCALE GENOMIC DNA]</scope>
    <source>
        <strain evidence="10">Allo738</strain>
        <tissue evidence="10">Leaf</tissue>
    </source>
</reference>
<keyword evidence="3" id="KW-0346">Stress response</keyword>
<dbReference type="PROSITE" id="PS01031">
    <property type="entry name" value="SHSP"/>
    <property type="match status" value="1"/>
</dbReference>
<evidence type="ECO:0000256" key="6">
    <source>
        <dbReference type="PROSITE-ProRule" id="PRU00285"/>
    </source>
</evidence>
<evidence type="ECO:0000256" key="8">
    <source>
        <dbReference type="SAM" id="MobiDB-lite"/>
    </source>
</evidence>
<organism evidence="10 11">
    <name type="scientific">Arabidopsis thaliana x Arabidopsis arenosa</name>
    <dbReference type="NCBI Taxonomy" id="1240361"/>
    <lineage>
        <taxon>Eukaryota</taxon>
        <taxon>Viridiplantae</taxon>
        <taxon>Streptophyta</taxon>
        <taxon>Embryophyta</taxon>
        <taxon>Tracheophyta</taxon>
        <taxon>Spermatophyta</taxon>
        <taxon>Magnoliopsida</taxon>
        <taxon>eudicotyledons</taxon>
        <taxon>Gunneridae</taxon>
        <taxon>Pentapetalae</taxon>
        <taxon>rosids</taxon>
        <taxon>malvids</taxon>
        <taxon>Brassicales</taxon>
        <taxon>Brassicaceae</taxon>
        <taxon>Camelineae</taxon>
        <taxon>Arabidopsis</taxon>
    </lineage>
</organism>
<dbReference type="PANTHER" id="PTHR46991">
    <property type="entry name" value="23.5 KDA HEAT SHOCK PROTEIN, MITOCHONDRIAL"/>
    <property type="match status" value="1"/>
</dbReference>
<protein>
    <submittedName>
        <fullName evidence="10">HSP20-like chaperone</fullName>
    </submittedName>
</protein>
<dbReference type="FunFam" id="2.60.40.790:FF:000047">
    <property type="entry name" value="23.6 kDa heat shock protein mitochondrial"/>
    <property type="match status" value="1"/>
</dbReference>
<dbReference type="EMBL" id="JAEFBK010000013">
    <property type="protein sequence ID" value="KAG7533812.1"/>
    <property type="molecule type" value="Genomic_DNA"/>
</dbReference>
<dbReference type="GO" id="GO:0005739">
    <property type="term" value="C:mitochondrion"/>
    <property type="evidence" value="ECO:0007669"/>
    <property type="project" value="UniProtKB-SubCell"/>
</dbReference>
<evidence type="ECO:0000256" key="4">
    <source>
        <dbReference type="ARBA" id="ARBA00023128"/>
    </source>
</evidence>
<feature type="region of interest" description="Disordered" evidence="8">
    <location>
        <begin position="145"/>
        <end position="170"/>
    </location>
</feature>
<evidence type="ECO:0000259" key="9">
    <source>
        <dbReference type="PROSITE" id="PS01031"/>
    </source>
</evidence>
<comment type="subcellular location">
    <subcellularLocation>
        <location evidence="1">Mitochondrion</location>
    </subcellularLocation>
</comment>
<name>A0A8T1XI08_9BRAS</name>
<evidence type="ECO:0000256" key="3">
    <source>
        <dbReference type="ARBA" id="ARBA00023016"/>
    </source>
</evidence>
<evidence type="ECO:0000313" key="10">
    <source>
        <dbReference type="EMBL" id="KAG7533812.1"/>
    </source>
</evidence>
<dbReference type="Proteomes" id="UP000694240">
    <property type="component" value="Chromosome 13"/>
</dbReference>
<dbReference type="CDD" id="cd06464">
    <property type="entry name" value="ACD_sHsps-like"/>
    <property type="match status" value="1"/>
</dbReference>
<keyword evidence="2" id="KW-0809">Transit peptide</keyword>
<evidence type="ECO:0000256" key="5">
    <source>
        <dbReference type="ARBA" id="ARBA00062444"/>
    </source>
</evidence>
<accession>A0A8T1XI08</accession>
<gene>
    <name evidence="10" type="ORF">ISN45_Aa08g014140</name>
</gene>
<keyword evidence="11" id="KW-1185">Reference proteome</keyword>
<evidence type="ECO:0000256" key="2">
    <source>
        <dbReference type="ARBA" id="ARBA00022946"/>
    </source>
</evidence>
<proteinExistence type="inferred from homology"/>
<comment type="subunit">
    <text evidence="5">May form oligomeric structures.</text>
</comment>
<dbReference type="PANTHER" id="PTHR46991:SF33">
    <property type="entry name" value="23.5 KDA HEAT SHOCK PROTEIN, MITOCHONDRIAL"/>
    <property type="match status" value="1"/>
</dbReference>
<evidence type="ECO:0000256" key="1">
    <source>
        <dbReference type="ARBA" id="ARBA00004173"/>
    </source>
</evidence>